<dbReference type="InterPro" id="IPR001647">
    <property type="entry name" value="HTH_TetR"/>
</dbReference>
<dbReference type="SUPFAM" id="SSF46689">
    <property type="entry name" value="Homeodomain-like"/>
    <property type="match status" value="1"/>
</dbReference>
<evidence type="ECO:0000313" key="7">
    <source>
        <dbReference type="Proteomes" id="UP001501116"/>
    </source>
</evidence>
<dbReference type="Gene3D" id="1.10.357.10">
    <property type="entry name" value="Tetracycline Repressor, domain 2"/>
    <property type="match status" value="1"/>
</dbReference>
<dbReference type="PANTHER" id="PTHR30055:SF151">
    <property type="entry name" value="TRANSCRIPTIONAL REGULATORY PROTEIN"/>
    <property type="match status" value="1"/>
</dbReference>
<dbReference type="InterPro" id="IPR009057">
    <property type="entry name" value="Homeodomain-like_sf"/>
</dbReference>
<name>A0ABP5BW24_9PSEU</name>
<reference evidence="7" key="1">
    <citation type="journal article" date="2019" name="Int. J. Syst. Evol. Microbiol.">
        <title>The Global Catalogue of Microorganisms (GCM) 10K type strain sequencing project: providing services to taxonomists for standard genome sequencing and annotation.</title>
        <authorList>
            <consortium name="The Broad Institute Genomics Platform"/>
            <consortium name="The Broad Institute Genome Sequencing Center for Infectious Disease"/>
            <person name="Wu L."/>
            <person name="Ma J."/>
        </authorList>
    </citation>
    <scope>NUCLEOTIDE SEQUENCE [LARGE SCALE GENOMIC DNA]</scope>
    <source>
        <strain evidence="7">JCM 14545</strain>
    </source>
</reference>
<feature type="DNA-binding region" description="H-T-H motif" evidence="4">
    <location>
        <begin position="44"/>
        <end position="63"/>
    </location>
</feature>
<dbReference type="Gene3D" id="1.10.10.60">
    <property type="entry name" value="Homeodomain-like"/>
    <property type="match status" value="1"/>
</dbReference>
<evidence type="ECO:0000256" key="1">
    <source>
        <dbReference type="ARBA" id="ARBA00023015"/>
    </source>
</evidence>
<evidence type="ECO:0000256" key="3">
    <source>
        <dbReference type="ARBA" id="ARBA00023163"/>
    </source>
</evidence>
<dbReference type="RefSeq" id="WP_344416696.1">
    <property type="nucleotide sequence ID" value="NZ_BAAANN010000008.1"/>
</dbReference>
<evidence type="ECO:0000256" key="2">
    <source>
        <dbReference type="ARBA" id="ARBA00023125"/>
    </source>
</evidence>
<comment type="caution">
    <text evidence="6">The sequence shown here is derived from an EMBL/GenBank/DDBJ whole genome shotgun (WGS) entry which is preliminary data.</text>
</comment>
<gene>
    <name evidence="6" type="ORF">GCM10009754_23530</name>
</gene>
<keyword evidence="3" id="KW-0804">Transcription</keyword>
<feature type="domain" description="HTH tetR-type" evidence="5">
    <location>
        <begin position="21"/>
        <end position="81"/>
    </location>
</feature>
<evidence type="ECO:0000259" key="5">
    <source>
        <dbReference type="PROSITE" id="PS50977"/>
    </source>
</evidence>
<dbReference type="Proteomes" id="UP001501116">
    <property type="component" value="Unassembled WGS sequence"/>
</dbReference>
<dbReference type="Pfam" id="PF00440">
    <property type="entry name" value="TetR_N"/>
    <property type="match status" value="1"/>
</dbReference>
<evidence type="ECO:0000313" key="6">
    <source>
        <dbReference type="EMBL" id="GAA1953609.1"/>
    </source>
</evidence>
<sequence length="237" mass="26416">MAERSTPRYIWAEAPLDPAPSLSRDKIVEVAITIVDAEGLDALSMRRLGTELSVRPMSLYRYVPSKDDLLELINDAVLGEQRLPEKPSGDWRADLRLAATEQRAVALRHPWSVTTSIGRPAMGPNAVRVTEFAMAALDGFGLDMDTINGLVGMLRGYVFGNVAEDLAQAELTRRTGITDEQWEEIFIPWVERLLADGRHPMMARFIREADHWNDDRVFEFGVERILDGIAAALPSSA</sequence>
<dbReference type="InterPro" id="IPR004111">
    <property type="entry name" value="Repressor_TetR_C"/>
</dbReference>
<protein>
    <submittedName>
        <fullName evidence="6">TetR/AcrR family transcriptional regulator C-terminal domain-containing protein</fullName>
    </submittedName>
</protein>
<organism evidence="6 7">
    <name type="scientific">Amycolatopsis minnesotensis</name>
    <dbReference type="NCBI Taxonomy" id="337894"/>
    <lineage>
        <taxon>Bacteria</taxon>
        <taxon>Bacillati</taxon>
        <taxon>Actinomycetota</taxon>
        <taxon>Actinomycetes</taxon>
        <taxon>Pseudonocardiales</taxon>
        <taxon>Pseudonocardiaceae</taxon>
        <taxon>Amycolatopsis</taxon>
    </lineage>
</organism>
<dbReference type="SUPFAM" id="SSF48498">
    <property type="entry name" value="Tetracyclin repressor-like, C-terminal domain"/>
    <property type="match status" value="1"/>
</dbReference>
<dbReference type="Pfam" id="PF02909">
    <property type="entry name" value="TetR_C_1"/>
    <property type="match status" value="1"/>
</dbReference>
<accession>A0ABP5BW24</accession>
<evidence type="ECO:0000256" key="4">
    <source>
        <dbReference type="PROSITE-ProRule" id="PRU00335"/>
    </source>
</evidence>
<proteinExistence type="predicted"/>
<dbReference type="InterPro" id="IPR050109">
    <property type="entry name" value="HTH-type_TetR-like_transc_reg"/>
</dbReference>
<keyword evidence="1" id="KW-0805">Transcription regulation</keyword>
<dbReference type="PANTHER" id="PTHR30055">
    <property type="entry name" value="HTH-TYPE TRANSCRIPTIONAL REGULATOR RUTR"/>
    <property type="match status" value="1"/>
</dbReference>
<dbReference type="InterPro" id="IPR036271">
    <property type="entry name" value="Tet_transcr_reg_TetR-rel_C_sf"/>
</dbReference>
<dbReference type="PROSITE" id="PS50977">
    <property type="entry name" value="HTH_TETR_2"/>
    <property type="match status" value="1"/>
</dbReference>
<dbReference type="EMBL" id="BAAANN010000008">
    <property type="protein sequence ID" value="GAA1953609.1"/>
    <property type="molecule type" value="Genomic_DNA"/>
</dbReference>
<keyword evidence="2 4" id="KW-0238">DNA-binding</keyword>
<keyword evidence="7" id="KW-1185">Reference proteome</keyword>